<evidence type="ECO:0000313" key="1">
    <source>
        <dbReference type="EMBL" id="KOC21090.1"/>
    </source>
</evidence>
<comment type="caution">
    <text evidence="1">The sequence shown here is derived from an EMBL/GenBank/DDBJ whole genome shotgun (WGS) entry which is preliminary data.</text>
</comment>
<dbReference type="EMBL" id="JNVD01000020">
    <property type="protein sequence ID" value="KOC21090.1"/>
    <property type="molecule type" value="Genomic_DNA"/>
</dbReference>
<organism evidence="1 2">
    <name type="scientific">Comamonas testosteroni</name>
    <name type="common">Pseudomonas testosteroni</name>
    <dbReference type="NCBI Taxonomy" id="285"/>
    <lineage>
        <taxon>Bacteria</taxon>
        <taxon>Pseudomonadati</taxon>
        <taxon>Pseudomonadota</taxon>
        <taxon>Betaproteobacteria</taxon>
        <taxon>Burkholderiales</taxon>
        <taxon>Comamonadaceae</taxon>
        <taxon>Comamonas</taxon>
    </lineage>
</organism>
<protein>
    <submittedName>
        <fullName evidence="1">Uncharacterized protein</fullName>
    </submittedName>
</protein>
<evidence type="ECO:0000313" key="2">
    <source>
        <dbReference type="Proteomes" id="UP000037442"/>
    </source>
</evidence>
<name>A0A0L7MGS9_COMTE</name>
<dbReference type="AlphaFoldDB" id="A0A0L7MGS9"/>
<proteinExistence type="predicted"/>
<dbReference type="PATRIC" id="fig|285.49.peg.2136"/>
<accession>A0A0L7MGS9</accession>
<reference evidence="2" key="1">
    <citation type="submission" date="2014-06" db="EMBL/GenBank/DDBJ databases">
        <title>Draft genome sequence of C. testosteroni WDL7.</title>
        <authorList>
            <person name="Wu Y."/>
            <person name="Seshan H."/>
            <person name="Arumugam K."/>
        </authorList>
    </citation>
    <scope>NUCLEOTIDE SEQUENCE [LARGE SCALE GENOMIC DNA]</scope>
    <source>
        <strain evidence="2">WDL7</strain>
    </source>
</reference>
<sequence>MMFWVIKVVSTDRASMHLPEHHLRSLSNYSRKHHPESIKAITYKKPHSRIFFKLMPSRLFAVKNLMVPTSRLAVRSVSRLILSRPETAPSTIGVSQMGGPLRME</sequence>
<dbReference type="Proteomes" id="UP000037442">
    <property type="component" value="Unassembled WGS sequence"/>
</dbReference>
<gene>
    <name evidence="1" type="ORF">GL58_10375</name>
</gene>